<dbReference type="HOGENOM" id="CLU_3302977_0_0_3"/>
<keyword evidence="2" id="KW-1185">Reference proteome</keyword>
<sequence length="39" mass="4351">MCPNACSTVYQYTDLAEGWWGRDGQLPKADVDCARQMLG</sequence>
<evidence type="ECO:0000313" key="2">
    <source>
        <dbReference type="Proteomes" id="UP000000268"/>
    </source>
</evidence>
<accession>B0CEP1</accession>
<dbReference type="EMBL" id="CP000828">
    <property type="protein sequence ID" value="ABW28146.1"/>
    <property type="molecule type" value="Genomic_DNA"/>
</dbReference>
<dbReference type="AlphaFoldDB" id="B0CEP1"/>
<proteinExistence type="predicted"/>
<gene>
    <name evidence="1" type="ordered locus">AM1_3150</name>
</gene>
<evidence type="ECO:0000313" key="1">
    <source>
        <dbReference type="EMBL" id="ABW28146.1"/>
    </source>
</evidence>
<dbReference type="KEGG" id="amr:AM1_3150"/>
<dbReference type="Proteomes" id="UP000000268">
    <property type="component" value="Chromosome"/>
</dbReference>
<reference evidence="1 2" key="1">
    <citation type="journal article" date="2008" name="Proc. Natl. Acad. Sci. U.S.A.">
        <title>Niche adaptation and genome expansion in the chlorophyll d-producing cyanobacterium Acaryochloris marina.</title>
        <authorList>
            <person name="Swingley W.D."/>
            <person name="Chen M."/>
            <person name="Cheung P.C."/>
            <person name="Conrad A.L."/>
            <person name="Dejesa L.C."/>
            <person name="Hao J."/>
            <person name="Honchak B.M."/>
            <person name="Karbach L.E."/>
            <person name="Kurdoglu A."/>
            <person name="Lahiri S."/>
            <person name="Mastrian S.D."/>
            <person name="Miyashita H."/>
            <person name="Page L."/>
            <person name="Ramakrishna P."/>
            <person name="Satoh S."/>
            <person name="Sattley W.M."/>
            <person name="Shimada Y."/>
            <person name="Taylor H.L."/>
            <person name="Tomo T."/>
            <person name="Tsuchiya T."/>
            <person name="Wang Z.T."/>
            <person name="Raymond J."/>
            <person name="Mimuro M."/>
            <person name="Blankenship R.E."/>
            <person name="Touchman J.W."/>
        </authorList>
    </citation>
    <scope>NUCLEOTIDE SEQUENCE [LARGE SCALE GENOMIC DNA]</scope>
    <source>
        <strain evidence="2">MBIC 11017</strain>
    </source>
</reference>
<organism evidence="1 2">
    <name type="scientific">Acaryochloris marina (strain MBIC 11017)</name>
    <dbReference type="NCBI Taxonomy" id="329726"/>
    <lineage>
        <taxon>Bacteria</taxon>
        <taxon>Bacillati</taxon>
        <taxon>Cyanobacteriota</taxon>
        <taxon>Cyanophyceae</taxon>
        <taxon>Acaryochloridales</taxon>
        <taxon>Acaryochloridaceae</taxon>
        <taxon>Acaryochloris</taxon>
    </lineage>
</organism>
<protein>
    <submittedName>
        <fullName evidence="1">Uncharacterized protein</fullName>
    </submittedName>
</protein>
<name>B0CEP1_ACAM1</name>